<name>A0A418ZR52_9RHOB</name>
<comment type="caution">
    <text evidence="1">The sequence shown here is derived from an EMBL/GenBank/DDBJ whole genome shotgun (WGS) entry which is preliminary data.</text>
</comment>
<dbReference type="AlphaFoldDB" id="A0A418ZR52"/>
<gene>
    <name evidence="1" type="ORF">D3P06_16560</name>
</gene>
<dbReference type="OrthoDB" id="8452166at2"/>
<sequence>MDHEQKLLPGWLYDKHFCTNADLQRLFGVSRSTIDRWTRERPNFPKKFKLTDAHGSITRYFTSDVARYLTSVTYT</sequence>
<dbReference type="Proteomes" id="UP000285530">
    <property type="component" value="Unassembled WGS sequence"/>
</dbReference>
<dbReference type="SUPFAM" id="SSF46955">
    <property type="entry name" value="Putative DNA-binding domain"/>
    <property type="match status" value="1"/>
</dbReference>
<keyword evidence="2" id="KW-1185">Reference proteome</keyword>
<proteinExistence type="predicted"/>
<reference evidence="1 2" key="1">
    <citation type="submission" date="2018-09" db="EMBL/GenBank/DDBJ databases">
        <title>Paracoccus onubensis nov. sp. a moderate halophilic bacterium isolated from Gruta de las Maravillas (Aracena, Spain).</title>
        <authorList>
            <person name="Jurado V."/>
            <person name="Gutierrez-Patricio S."/>
            <person name="Gonzalez-Pimentel J.L."/>
            <person name="Laiz L."/>
            <person name="Saiz-Jimenez C."/>
        </authorList>
    </citation>
    <scope>NUCLEOTIDE SEQUENCE [LARGE SCALE GENOMIC DNA]</scope>
    <source>
        <strain evidence="1 2">DSM 19484</strain>
    </source>
</reference>
<dbReference type="InterPro" id="IPR009061">
    <property type="entry name" value="DNA-bd_dom_put_sf"/>
</dbReference>
<dbReference type="EMBL" id="QZEV01000131">
    <property type="protein sequence ID" value="RJK97412.1"/>
    <property type="molecule type" value="Genomic_DNA"/>
</dbReference>
<protein>
    <submittedName>
        <fullName evidence="1">AlpA family phage regulatory protein</fullName>
    </submittedName>
</protein>
<evidence type="ECO:0000313" key="1">
    <source>
        <dbReference type="EMBL" id="RJK97412.1"/>
    </source>
</evidence>
<organism evidence="1 2">
    <name type="scientific">Paracoccus aestuarii</name>
    <dbReference type="NCBI Taxonomy" id="453842"/>
    <lineage>
        <taxon>Bacteria</taxon>
        <taxon>Pseudomonadati</taxon>
        <taxon>Pseudomonadota</taxon>
        <taxon>Alphaproteobacteria</taxon>
        <taxon>Rhodobacterales</taxon>
        <taxon>Paracoccaceae</taxon>
        <taxon>Paracoccus</taxon>
    </lineage>
</organism>
<evidence type="ECO:0000313" key="2">
    <source>
        <dbReference type="Proteomes" id="UP000285530"/>
    </source>
</evidence>
<accession>A0A418ZR52</accession>